<comment type="caution">
    <text evidence="2">The sequence shown here is derived from an EMBL/GenBank/DDBJ whole genome shotgun (WGS) entry which is preliminary data.</text>
</comment>
<proteinExistence type="predicted"/>
<keyword evidence="3" id="KW-1185">Reference proteome</keyword>
<protein>
    <recommendedName>
        <fullName evidence="4">PKHD-type hydroxylase</fullName>
    </recommendedName>
</protein>
<dbReference type="PANTHER" id="PTHR24014">
    <property type="entry name" value="2-OXOGLUTARATE AND IRON-DEPENDENT OXYGENASE DOMAIN-CONTAINING PROTEIN 2"/>
    <property type="match status" value="1"/>
</dbReference>
<evidence type="ECO:0000313" key="2">
    <source>
        <dbReference type="EMBL" id="KAL3682755.1"/>
    </source>
</evidence>
<accession>A0ABD3GU27</accession>
<dbReference type="AlphaFoldDB" id="A0ABD3GU27"/>
<evidence type="ECO:0008006" key="4">
    <source>
        <dbReference type="Google" id="ProtNLM"/>
    </source>
</evidence>
<gene>
    <name evidence="2" type="ORF">R1sor_000777</name>
</gene>
<dbReference type="EMBL" id="JBJQOH010000006">
    <property type="protein sequence ID" value="KAL3682755.1"/>
    <property type="molecule type" value="Genomic_DNA"/>
</dbReference>
<dbReference type="GO" id="GO:0031418">
    <property type="term" value="F:L-ascorbic acid binding"/>
    <property type="evidence" value="ECO:0007669"/>
    <property type="project" value="UniProtKB-KW"/>
</dbReference>
<evidence type="ECO:0000313" key="3">
    <source>
        <dbReference type="Proteomes" id="UP001633002"/>
    </source>
</evidence>
<keyword evidence="1" id="KW-0847">Vitamin C</keyword>
<organism evidence="2 3">
    <name type="scientific">Riccia sorocarpa</name>
    <dbReference type="NCBI Taxonomy" id="122646"/>
    <lineage>
        <taxon>Eukaryota</taxon>
        <taxon>Viridiplantae</taxon>
        <taxon>Streptophyta</taxon>
        <taxon>Embryophyta</taxon>
        <taxon>Marchantiophyta</taxon>
        <taxon>Marchantiopsida</taxon>
        <taxon>Marchantiidae</taxon>
        <taxon>Marchantiales</taxon>
        <taxon>Ricciaceae</taxon>
        <taxon>Riccia</taxon>
    </lineage>
</organism>
<dbReference type="PANTHER" id="PTHR24014:SF4">
    <property type="entry name" value="2-OXOGLUTARATE AND IRON-DEPENDENT OXYGENASE DOMAIN-CONTAINING PROTEIN 2"/>
    <property type="match status" value="1"/>
</dbReference>
<dbReference type="Proteomes" id="UP001633002">
    <property type="component" value="Unassembled WGS sequence"/>
</dbReference>
<dbReference type="Pfam" id="PF25238">
    <property type="entry name" value="OGFOD2-like"/>
    <property type="match status" value="1"/>
</dbReference>
<evidence type="ECO:0000256" key="1">
    <source>
        <dbReference type="ARBA" id="ARBA00022896"/>
    </source>
</evidence>
<reference evidence="2 3" key="1">
    <citation type="submission" date="2024-09" db="EMBL/GenBank/DDBJ databases">
        <title>Chromosome-scale assembly of Riccia sorocarpa.</title>
        <authorList>
            <person name="Paukszto L."/>
        </authorList>
    </citation>
    <scope>NUCLEOTIDE SEQUENCE [LARGE SCALE GENOMIC DNA]</scope>
    <source>
        <strain evidence="2">LP-2024</strain>
        <tissue evidence="2">Aerial parts of the thallus</tissue>
    </source>
</reference>
<sequence>MKNLGKRGPVLIVARFGFQKSSATLINFFGRLLSLSSLVFLKAIKDGSEEAMRKIIMEHSPGVYTFYMLEPTFCAMMLDEVQHFENWALEAKVKIMRPNTMNNYGAVLDDIGMEGMLNELMISFINPMATVLLENVGGSTLDSHHGFVVEHSDGSRFGSW</sequence>
<name>A0ABD3GU27_9MARC</name>